<protein>
    <recommendedName>
        <fullName evidence="2">Alpha/beta hydrolase fold-3 domain-containing protein</fullName>
    </recommendedName>
</protein>
<comment type="similarity">
    <text evidence="1">Belongs to the 'GDXG' lipolytic enzyme family.</text>
</comment>
<dbReference type="GO" id="GO:0016787">
    <property type="term" value="F:hydrolase activity"/>
    <property type="evidence" value="ECO:0007669"/>
    <property type="project" value="InterPro"/>
</dbReference>
<dbReference type="SUPFAM" id="SSF53474">
    <property type="entry name" value="alpha/beta-Hydrolases"/>
    <property type="match status" value="1"/>
</dbReference>
<gene>
    <name evidence="3" type="ORF">GSCOC_T00037743001</name>
</gene>
<evidence type="ECO:0000256" key="1">
    <source>
        <dbReference type="ARBA" id="ARBA00010515"/>
    </source>
</evidence>
<reference evidence="4" key="1">
    <citation type="journal article" date="2014" name="Science">
        <title>The coffee genome provides insight into the convergent evolution of caffeine biosynthesis.</title>
        <authorList>
            <person name="Denoeud F."/>
            <person name="Carretero-Paulet L."/>
            <person name="Dereeper A."/>
            <person name="Droc G."/>
            <person name="Guyot R."/>
            <person name="Pietrella M."/>
            <person name="Zheng C."/>
            <person name="Alberti A."/>
            <person name="Anthony F."/>
            <person name="Aprea G."/>
            <person name="Aury J.M."/>
            <person name="Bento P."/>
            <person name="Bernard M."/>
            <person name="Bocs S."/>
            <person name="Campa C."/>
            <person name="Cenci A."/>
            <person name="Combes M.C."/>
            <person name="Crouzillat D."/>
            <person name="Da Silva C."/>
            <person name="Daddiego L."/>
            <person name="De Bellis F."/>
            <person name="Dussert S."/>
            <person name="Garsmeur O."/>
            <person name="Gayraud T."/>
            <person name="Guignon V."/>
            <person name="Jahn K."/>
            <person name="Jamilloux V."/>
            <person name="Joet T."/>
            <person name="Labadie K."/>
            <person name="Lan T."/>
            <person name="Leclercq J."/>
            <person name="Lepelley M."/>
            <person name="Leroy T."/>
            <person name="Li L.T."/>
            <person name="Librado P."/>
            <person name="Lopez L."/>
            <person name="Munoz A."/>
            <person name="Noel B."/>
            <person name="Pallavicini A."/>
            <person name="Perrotta G."/>
            <person name="Poncet V."/>
            <person name="Pot D."/>
            <person name="Priyono X."/>
            <person name="Rigoreau M."/>
            <person name="Rouard M."/>
            <person name="Rozas J."/>
            <person name="Tranchant-Dubreuil C."/>
            <person name="VanBuren R."/>
            <person name="Zhang Q."/>
            <person name="Andrade A.C."/>
            <person name="Argout X."/>
            <person name="Bertrand B."/>
            <person name="de Kochko A."/>
            <person name="Graziosi G."/>
            <person name="Henry R.J."/>
            <person name="Jayarama X."/>
            <person name="Ming R."/>
            <person name="Nagai C."/>
            <person name="Rounsley S."/>
            <person name="Sankoff D."/>
            <person name="Giuliano G."/>
            <person name="Albert V.A."/>
            <person name="Wincker P."/>
            <person name="Lashermes P."/>
        </authorList>
    </citation>
    <scope>NUCLEOTIDE SEQUENCE [LARGE SCALE GENOMIC DNA]</scope>
    <source>
        <strain evidence="4">cv. DH200-94</strain>
    </source>
</reference>
<dbReference type="EMBL" id="HG739156">
    <property type="protein sequence ID" value="CDP13012.1"/>
    <property type="molecule type" value="Genomic_DNA"/>
</dbReference>
<feature type="domain" description="Alpha/beta hydrolase fold-3" evidence="2">
    <location>
        <begin position="104"/>
        <end position="325"/>
    </location>
</feature>
<dbReference type="FunCoup" id="A0A068UXH8">
    <property type="interactions" value="269"/>
</dbReference>
<proteinExistence type="inferred from homology"/>
<dbReference type="InterPro" id="IPR029058">
    <property type="entry name" value="AB_hydrolase_fold"/>
</dbReference>
<evidence type="ECO:0000313" key="4">
    <source>
        <dbReference type="Proteomes" id="UP000295252"/>
    </source>
</evidence>
<evidence type="ECO:0000313" key="3">
    <source>
        <dbReference type="EMBL" id="CDP13012.1"/>
    </source>
</evidence>
<dbReference type="Pfam" id="PF07859">
    <property type="entry name" value="Abhydrolase_3"/>
    <property type="match status" value="1"/>
</dbReference>
<dbReference type="InParanoid" id="A0A068UXH8"/>
<dbReference type="InterPro" id="IPR013094">
    <property type="entry name" value="AB_hydrolase_3"/>
</dbReference>
<name>A0A068UXH8_COFCA</name>
<dbReference type="Proteomes" id="UP000295252">
    <property type="component" value="Chromosome X"/>
</dbReference>
<dbReference type="STRING" id="49390.A0A068UXH8"/>
<organism evidence="3 4">
    <name type="scientific">Coffea canephora</name>
    <name type="common">Robusta coffee</name>
    <dbReference type="NCBI Taxonomy" id="49390"/>
    <lineage>
        <taxon>Eukaryota</taxon>
        <taxon>Viridiplantae</taxon>
        <taxon>Streptophyta</taxon>
        <taxon>Embryophyta</taxon>
        <taxon>Tracheophyta</taxon>
        <taxon>Spermatophyta</taxon>
        <taxon>Magnoliopsida</taxon>
        <taxon>eudicotyledons</taxon>
        <taxon>Gunneridae</taxon>
        <taxon>Pentapetalae</taxon>
        <taxon>asterids</taxon>
        <taxon>lamiids</taxon>
        <taxon>Gentianales</taxon>
        <taxon>Rubiaceae</taxon>
        <taxon>Ixoroideae</taxon>
        <taxon>Gardenieae complex</taxon>
        <taxon>Bertiereae - Coffeeae clade</taxon>
        <taxon>Coffeeae</taxon>
        <taxon>Coffea</taxon>
    </lineage>
</organism>
<keyword evidence="4" id="KW-1185">Reference proteome</keyword>
<dbReference type="PANTHER" id="PTHR23024:SF546">
    <property type="entry name" value="CARBOXYLESTERASE 120-RELATED"/>
    <property type="match status" value="1"/>
</dbReference>
<dbReference type="OrthoDB" id="408631at2759"/>
<dbReference type="Gene3D" id="3.40.50.1820">
    <property type="entry name" value="alpha/beta hydrolase"/>
    <property type="match status" value="1"/>
</dbReference>
<dbReference type="PhylomeDB" id="A0A068UXH8"/>
<dbReference type="AlphaFoldDB" id="A0A068UXH8"/>
<dbReference type="PANTHER" id="PTHR23024">
    <property type="entry name" value="ARYLACETAMIDE DEACETYLASE"/>
    <property type="match status" value="1"/>
</dbReference>
<accession>A0A068UXH8</accession>
<dbReference type="InterPro" id="IPR050466">
    <property type="entry name" value="Carboxylest/Gibb_receptor"/>
</dbReference>
<dbReference type="OMA" id="ANHAYCH"/>
<sequence length="351" mass="38685">MNASSKAYTNRQSKFSSLMADPIAAISFADPHADPYGRLGLVRNPDGSVTRQFEHPKTPVSSYDGSPILLVKDVPINQPKDTGARIFLPKEALESFPGRKLPLLIYFHSGGFVIGSVATTGFDDLHRALATEVPFVIVSIEHRLAPEHRLPAAYEDCLEALHWIKSSQDEWLEKYADLSNSFLMGSSSGGNIAYHVGLSASSCVDDLKPLNIKGLILHQAFFGGNKRTESELRALNDTLLPPHFTDVLWELSLPVGADRDHEFSNPVLSIKPGQFDQIKALGWKILMAGYENDALFDRQFEIAKILEGEGVPVVANFVEGGYHGIDIFEFPKTKVLCEVVKEFIISFVTTA</sequence>
<dbReference type="Gramene" id="CDP13012">
    <property type="protein sequence ID" value="CDP13012"/>
    <property type="gene ID" value="GSCOC_T00037743001"/>
</dbReference>
<evidence type="ECO:0000259" key="2">
    <source>
        <dbReference type="Pfam" id="PF07859"/>
    </source>
</evidence>